<feature type="transmembrane region" description="Helical" evidence="2">
    <location>
        <begin position="7"/>
        <end position="24"/>
    </location>
</feature>
<dbReference type="Proteomes" id="UP001651690">
    <property type="component" value="Unassembled WGS sequence"/>
</dbReference>
<evidence type="ECO:0008006" key="5">
    <source>
        <dbReference type="Google" id="ProtNLM"/>
    </source>
</evidence>
<evidence type="ECO:0000313" key="3">
    <source>
        <dbReference type="EMBL" id="MCP9275954.1"/>
    </source>
</evidence>
<feature type="compositionally biased region" description="Basic residues" evidence="1">
    <location>
        <begin position="148"/>
        <end position="160"/>
    </location>
</feature>
<dbReference type="EMBL" id="JANDBD010000013">
    <property type="protein sequence ID" value="MCP9275954.1"/>
    <property type="molecule type" value="Genomic_DNA"/>
</dbReference>
<feature type="transmembrane region" description="Helical" evidence="2">
    <location>
        <begin position="44"/>
        <end position="64"/>
    </location>
</feature>
<keyword evidence="2" id="KW-1133">Transmembrane helix</keyword>
<organism evidence="3 4">
    <name type="scientific">Mycolicibacterium arenosum</name>
    <dbReference type="NCBI Taxonomy" id="2952157"/>
    <lineage>
        <taxon>Bacteria</taxon>
        <taxon>Bacillati</taxon>
        <taxon>Actinomycetota</taxon>
        <taxon>Actinomycetes</taxon>
        <taxon>Mycobacteriales</taxon>
        <taxon>Mycobacteriaceae</taxon>
        <taxon>Mycolicibacterium</taxon>
    </lineage>
</organism>
<reference evidence="3 4" key="1">
    <citation type="submission" date="2022-06" db="EMBL/GenBank/DDBJ databases">
        <title>Mycolicibacterium sp. CAU 1645 isolated from seawater.</title>
        <authorList>
            <person name="Kim W."/>
        </authorList>
    </citation>
    <scope>NUCLEOTIDE SEQUENCE [LARGE SCALE GENOMIC DNA]</scope>
    <source>
        <strain evidence="3 4">CAU 1645</strain>
    </source>
</reference>
<sequence length="271" mass="28812">MRRWIAIAWHASFLVLAAVLYFLFVLPRWFELTGAWPVGLGTPLRIVCGVLIGLAALPVAFTLIHTRKPEFGTPQLALSMRFWSVALHVLAGVLIVGAAVAEIWLSLDAAGQWLFGVYGAAAAIAVLGALGFYLAYVAEQAPPPPKPLKPKKPKTRRGRGKAAAADETAETAETETAETDETAETESSDTEAAETDDADSADTEVAGEPVSLNKPADPDDQDDTADSAEPAGDTPEPEADDEASGRLRNRRPGGKRPRRFGRGRGGVAVDE</sequence>
<keyword evidence="2" id="KW-0812">Transmembrane</keyword>
<protein>
    <recommendedName>
        <fullName evidence="5">Transmembrane protein</fullName>
    </recommendedName>
</protein>
<feature type="transmembrane region" description="Helical" evidence="2">
    <location>
        <begin position="113"/>
        <end position="136"/>
    </location>
</feature>
<evidence type="ECO:0000256" key="2">
    <source>
        <dbReference type="SAM" id="Phobius"/>
    </source>
</evidence>
<name>A0ABT1MCR2_9MYCO</name>
<comment type="caution">
    <text evidence="3">The sequence shown here is derived from an EMBL/GenBank/DDBJ whole genome shotgun (WGS) entry which is preliminary data.</text>
</comment>
<accession>A0ABT1MCR2</accession>
<feature type="transmembrane region" description="Helical" evidence="2">
    <location>
        <begin position="85"/>
        <end position="107"/>
    </location>
</feature>
<feature type="compositionally biased region" description="Acidic residues" evidence="1">
    <location>
        <begin position="167"/>
        <end position="202"/>
    </location>
</feature>
<proteinExistence type="predicted"/>
<evidence type="ECO:0000256" key="1">
    <source>
        <dbReference type="SAM" id="MobiDB-lite"/>
    </source>
</evidence>
<dbReference type="Pfam" id="PF26307">
    <property type="entry name" value="LUCA"/>
    <property type="match status" value="1"/>
</dbReference>
<dbReference type="RefSeq" id="WP_255063791.1">
    <property type="nucleotide sequence ID" value="NZ_JANDBD010000013.1"/>
</dbReference>
<dbReference type="InterPro" id="IPR058689">
    <property type="entry name" value="LUCA"/>
</dbReference>
<feature type="compositionally biased region" description="Basic residues" evidence="1">
    <location>
        <begin position="247"/>
        <end position="262"/>
    </location>
</feature>
<gene>
    <name evidence="3" type="ORF">NM203_27585</name>
</gene>
<keyword evidence="2" id="KW-0472">Membrane</keyword>
<keyword evidence="4" id="KW-1185">Reference proteome</keyword>
<evidence type="ECO:0000313" key="4">
    <source>
        <dbReference type="Proteomes" id="UP001651690"/>
    </source>
</evidence>
<feature type="region of interest" description="Disordered" evidence="1">
    <location>
        <begin position="143"/>
        <end position="271"/>
    </location>
</feature>